<feature type="domain" description="Metallo-beta-lactamase" evidence="10">
    <location>
        <begin position="50"/>
        <end position="209"/>
    </location>
</feature>
<evidence type="ECO:0000256" key="9">
    <source>
        <dbReference type="ARBA" id="ARBA00031044"/>
    </source>
</evidence>
<dbReference type="Gene3D" id="3.60.15.10">
    <property type="entry name" value="Ribonuclease Z/Hydroxyacylglutathione hydrolase-like"/>
    <property type="match status" value="1"/>
</dbReference>
<evidence type="ECO:0000256" key="4">
    <source>
        <dbReference type="ARBA" id="ARBA00006759"/>
    </source>
</evidence>
<dbReference type="InterPro" id="IPR035680">
    <property type="entry name" value="Clx_II_MBL"/>
</dbReference>
<accession>A0A7S3QKE4</accession>
<comment type="catalytic activity">
    <reaction evidence="1">
        <text>an S-(2-hydroxyacyl)glutathione + H2O = a 2-hydroxy carboxylate + glutathione + H(+)</text>
        <dbReference type="Rhea" id="RHEA:21864"/>
        <dbReference type="ChEBI" id="CHEBI:15377"/>
        <dbReference type="ChEBI" id="CHEBI:15378"/>
        <dbReference type="ChEBI" id="CHEBI:57925"/>
        <dbReference type="ChEBI" id="CHEBI:58896"/>
        <dbReference type="ChEBI" id="CHEBI:71261"/>
        <dbReference type="EC" id="3.1.2.6"/>
    </reaction>
</comment>
<sequence>MQSVLRNSSLRTSAFSSAWRNKGPLRTACTTRAVMSGNAMIVERVPCLRDNYVWVLHEPSQQLTAVVDPSESEPVISILNSKGYNLDYIFNTHHHWDHTGGNMELKAVYPQAKIIGPRADQARIPGIDQSYGEGDSFKFGPLDVKVFDTPGHTKGHITFWIPGADALFPGDTLFSLGCGRLFEGTPQQMWASLSKFVGLPDSTSVFCAHEYTQSNARFAVHIDPHNQTLAARKQEIDELRSQNLPTVPSNLGQEKAANPFLRPSDPAIRKHLGVDADAEDWVALKAIRAAKDNF</sequence>
<proteinExistence type="inferred from homology"/>
<evidence type="ECO:0000256" key="7">
    <source>
        <dbReference type="ARBA" id="ARBA00022801"/>
    </source>
</evidence>
<keyword evidence="6" id="KW-0479">Metal-binding</keyword>
<keyword evidence="8" id="KW-0862">Zinc</keyword>
<evidence type="ECO:0000256" key="6">
    <source>
        <dbReference type="ARBA" id="ARBA00022723"/>
    </source>
</evidence>
<dbReference type="SUPFAM" id="SSF56281">
    <property type="entry name" value="Metallo-hydrolase/oxidoreductase"/>
    <property type="match status" value="1"/>
</dbReference>
<comment type="cofactor">
    <cofactor evidence="2">
        <name>Zn(2+)</name>
        <dbReference type="ChEBI" id="CHEBI:29105"/>
    </cofactor>
</comment>
<evidence type="ECO:0000256" key="5">
    <source>
        <dbReference type="ARBA" id="ARBA00011917"/>
    </source>
</evidence>
<dbReference type="NCBIfam" id="TIGR03413">
    <property type="entry name" value="GSH_gloB"/>
    <property type="match status" value="1"/>
</dbReference>
<dbReference type="PIRSF" id="PIRSF005457">
    <property type="entry name" value="Glx"/>
    <property type="match status" value="1"/>
</dbReference>
<dbReference type="InterPro" id="IPR001279">
    <property type="entry name" value="Metallo-B-lactamas"/>
</dbReference>
<evidence type="ECO:0000256" key="1">
    <source>
        <dbReference type="ARBA" id="ARBA00001623"/>
    </source>
</evidence>
<dbReference type="EC" id="3.1.2.6" evidence="5"/>
<protein>
    <recommendedName>
        <fullName evidence="5">hydroxyacylglutathione hydrolase</fullName>
        <ecNumber evidence="5">3.1.2.6</ecNumber>
    </recommendedName>
    <alternativeName>
        <fullName evidence="9">Glyoxalase II</fullName>
    </alternativeName>
</protein>
<comment type="similarity">
    <text evidence="4">Belongs to the metallo-beta-lactamase superfamily. Glyoxalase II family.</text>
</comment>
<dbReference type="AlphaFoldDB" id="A0A7S3QKE4"/>
<dbReference type="PANTHER" id="PTHR43705:SF1">
    <property type="entry name" value="HYDROXYACYLGLUTATHIONE HYDROLASE GLOB"/>
    <property type="match status" value="1"/>
</dbReference>
<dbReference type="Pfam" id="PF00753">
    <property type="entry name" value="Lactamase_B"/>
    <property type="match status" value="1"/>
</dbReference>
<dbReference type="PANTHER" id="PTHR43705">
    <property type="entry name" value="HYDROXYACYLGLUTATHIONE HYDROLASE"/>
    <property type="match status" value="1"/>
</dbReference>
<evidence type="ECO:0000259" key="10">
    <source>
        <dbReference type="SMART" id="SM00849"/>
    </source>
</evidence>
<dbReference type="GO" id="GO:0019243">
    <property type="term" value="P:methylglyoxal catabolic process to D-lactate via S-lactoyl-glutathione"/>
    <property type="evidence" value="ECO:0007669"/>
    <property type="project" value="InterPro"/>
</dbReference>
<dbReference type="InterPro" id="IPR032282">
    <property type="entry name" value="HAGH_C"/>
</dbReference>
<dbReference type="InterPro" id="IPR036866">
    <property type="entry name" value="RibonucZ/Hydroxyglut_hydro"/>
</dbReference>
<evidence type="ECO:0000256" key="3">
    <source>
        <dbReference type="ARBA" id="ARBA00004963"/>
    </source>
</evidence>
<dbReference type="CDD" id="cd07723">
    <property type="entry name" value="hydroxyacylglutathione_hydrolase_MBL-fold"/>
    <property type="match status" value="1"/>
</dbReference>
<reference evidence="11" key="1">
    <citation type="submission" date="2021-01" db="EMBL/GenBank/DDBJ databases">
        <authorList>
            <person name="Corre E."/>
            <person name="Pelletier E."/>
            <person name="Niang G."/>
            <person name="Scheremetjew M."/>
            <person name="Finn R."/>
            <person name="Kale V."/>
            <person name="Holt S."/>
            <person name="Cochrane G."/>
            <person name="Meng A."/>
            <person name="Brown T."/>
            <person name="Cohen L."/>
        </authorList>
    </citation>
    <scope>NUCLEOTIDE SEQUENCE</scope>
    <source>
        <strain evidence="11">CCMP1320</strain>
    </source>
</reference>
<keyword evidence="7" id="KW-0378">Hydrolase</keyword>
<evidence type="ECO:0000313" key="11">
    <source>
        <dbReference type="EMBL" id="CAE0485179.1"/>
    </source>
</evidence>
<organism evidence="11">
    <name type="scientific">Dunaliella tertiolecta</name>
    <name type="common">Green alga</name>
    <dbReference type="NCBI Taxonomy" id="3047"/>
    <lineage>
        <taxon>Eukaryota</taxon>
        <taxon>Viridiplantae</taxon>
        <taxon>Chlorophyta</taxon>
        <taxon>core chlorophytes</taxon>
        <taxon>Chlorophyceae</taxon>
        <taxon>CS clade</taxon>
        <taxon>Chlamydomonadales</taxon>
        <taxon>Dunaliellaceae</taxon>
        <taxon>Dunaliella</taxon>
    </lineage>
</organism>
<comment type="pathway">
    <text evidence="3">Secondary metabolite metabolism; methylglyoxal degradation; (R)-lactate from methylglyoxal: step 2/2.</text>
</comment>
<gene>
    <name evidence="11" type="ORF">DTER00134_LOCUS218</name>
</gene>
<evidence type="ECO:0000256" key="8">
    <source>
        <dbReference type="ARBA" id="ARBA00022833"/>
    </source>
</evidence>
<evidence type="ECO:0000256" key="2">
    <source>
        <dbReference type="ARBA" id="ARBA00001947"/>
    </source>
</evidence>
<dbReference type="GO" id="GO:0046872">
    <property type="term" value="F:metal ion binding"/>
    <property type="evidence" value="ECO:0007669"/>
    <property type="project" value="UniProtKB-KW"/>
</dbReference>
<dbReference type="GO" id="GO:0004416">
    <property type="term" value="F:hydroxyacylglutathione hydrolase activity"/>
    <property type="evidence" value="ECO:0007669"/>
    <property type="project" value="UniProtKB-EC"/>
</dbReference>
<dbReference type="HAMAP" id="MF_01374">
    <property type="entry name" value="Glyoxalase_2"/>
    <property type="match status" value="1"/>
</dbReference>
<name>A0A7S3QKE4_DUNTE</name>
<dbReference type="InterPro" id="IPR050110">
    <property type="entry name" value="Glyoxalase_II_hydrolase"/>
</dbReference>
<dbReference type="InterPro" id="IPR017782">
    <property type="entry name" value="Hydroxyacylglutathione_Hdrlase"/>
</dbReference>
<dbReference type="EMBL" id="HBIP01000493">
    <property type="protein sequence ID" value="CAE0485179.1"/>
    <property type="molecule type" value="Transcribed_RNA"/>
</dbReference>
<dbReference type="SMART" id="SM00849">
    <property type="entry name" value="Lactamase_B"/>
    <property type="match status" value="1"/>
</dbReference>
<dbReference type="Pfam" id="PF16123">
    <property type="entry name" value="HAGH_C"/>
    <property type="match status" value="1"/>
</dbReference>